<feature type="transmembrane region" description="Helical" evidence="6">
    <location>
        <begin position="52"/>
        <end position="71"/>
    </location>
</feature>
<evidence type="ECO:0000256" key="6">
    <source>
        <dbReference type="SAM" id="Phobius"/>
    </source>
</evidence>
<gene>
    <name evidence="7" type="ORF">M983_3229</name>
</gene>
<sequence>MSWPFLAVLFSGWLYIDAAYRGPNWQRWIFRPITLLLLLLWAWQVPEHSINSYLIVGALFVTLLSDLLKIFDGKYLLPSLALICLSYILYLVSFLLPLELTFYLPLLA</sequence>
<feature type="non-terminal residue" evidence="7">
    <location>
        <position position="108"/>
    </location>
</feature>
<comment type="similarity">
    <text evidence="2">Belongs to the TMEM86 family.</text>
</comment>
<evidence type="ECO:0000313" key="8">
    <source>
        <dbReference type="Proteomes" id="UP000094023"/>
    </source>
</evidence>
<evidence type="ECO:0000313" key="7">
    <source>
        <dbReference type="EMBL" id="OAT19355.1"/>
    </source>
</evidence>
<evidence type="ECO:0000256" key="2">
    <source>
        <dbReference type="ARBA" id="ARBA00007375"/>
    </source>
</evidence>
<name>A0A198F3M9_9GAMM</name>
<accession>A0A198F3M9</accession>
<keyword evidence="4 6" id="KW-1133">Transmembrane helix</keyword>
<dbReference type="EMBL" id="LXEN01000168">
    <property type="protein sequence ID" value="OAT19355.1"/>
    <property type="molecule type" value="Genomic_DNA"/>
</dbReference>
<dbReference type="RefSeq" id="WP_245684061.1">
    <property type="nucleotide sequence ID" value="NZ_LXEN01000168.1"/>
</dbReference>
<dbReference type="PATRIC" id="fig|1354337.4.peg.3345"/>
<dbReference type="Pfam" id="PF07947">
    <property type="entry name" value="YhhN"/>
    <property type="match status" value="1"/>
</dbReference>
<dbReference type="GO" id="GO:0016020">
    <property type="term" value="C:membrane"/>
    <property type="evidence" value="ECO:0007669"/>
    <property type="project" value="UniProtKB-SubCell"/>
</dbReference>
<dbReference type="Proteomes" id="UP000094023">
    <property type="component" value="Unassembled WGS sequence"/>
</dbReference>
<evidence type="ECO:0000256" key="5">
    <source>
        <dbReference type="ARBA" id="ARBA00023136"/>
    </source>
</evidence>
<proteinExistence type="inferred from homology"/>
<dbReference type="AlphaFoldDB" id="A0A198F3M9"/>
<feature type="transmembrane region" description="Helical" evidence="6">
    <location>
        <begin position="77"/>
        <end position="98"/>
    </location>
</feature>
<evidence type="ECO:0000256" key="1">
    <source>
        <dbReference type="ARBA" id="ARBA00004141"/>
    </source>
</evidence>
<feature type="transmembrane region" description="Helical" evidence="6">
    <location>
        <begin position="28"/>
        <end position="45"/>
    </location>
</feature>
<keyword evidence="3 6" id="KW-0812">Transmembrane</keyword>
<reference evidence="7 8" key="1">
    <citation type="submission" date="2016-04" db="EMBL/GenBank/DDBJ databases">
        <title>ATOL: Assembling a taxonomically balanced genome-scale reconstruction of the evolutionary history of the Enterobacteriaceae.</title>
        <authorList>
            <person name="Plunkett G.III."/>
            <person name="Neeno-Eckwall E.C."/>
            <person name="Glasner J.D."/>
            <person name="Perna N.T."/>
        </authorList>
    </citation>
    <scope>NUCLEOTIDE SEQUENCE [LARGE SCALE GENOMIC DNA]</scope>
    <source>
        <strain evidence="7 8">ATCC 19692</strain>
    </source>
</reference>
<protein>
    <submittedName>
        <fullName evidence="7">YhhN family protein</fullName>
    </submittedName>
</protein>
<evidence type="ECO:0000256" key="3">
    <source>
        <dbReference type="ARBA" id="ARBA00022692"/>
    </source>
</evidence>
<keyword evidence="5 6" id="KW-0472">Membrane</keyword>
<dbReference type="STRING" id="1354337.M983_3229"/>
<comment type="subcellular location">
    <subcellularLocation>
        <location evidence="1">Membrane</location>
        <topology evidence="1">Multi-pass membrane protein</topology>
    </subcellularLocation>
</comment>
<comment type="caution">
    <text evidence="7">The sequence shown here is derived from an EMBL/GenBank/DDBJ whole genome shotgun (WGS) entry which is preliminary data.</text>
</comment>
<dbReference type="InterPro" id="IPR012506">
    <property type="entry name" value="TMEM86B-like"/>
</dbReference>
<evidence type="ECO:0000256" key="4">
    <source>
        <dbReference type="ARBA" id="ARBA00022989"/>
    </source>
</evidence>
<organism evidence="7 8">
    <name type="scientific">Proteus myxofaciens ATCC 19692</name>
    <dbReference type="NCBI Taxonomy" id="1354337"/>
    <lineage>
        <taxon>Bacteria</taxon>
        <taxon>Pseudomonadati</taxon>
        <taxon>Pseudomonadota</taxon>
        <taxon>Gammaproteobacteria</taxon>
        <taxon>Enterobacterales</taxon>
        <taxon>Morganellaceae</taxon>
        <taxon>Proteus</taxon>
    </lineage>
</organism>
<keyword evidence="8" id="KW-1185">Reference proteome</keyword>